<evidence type="ECO:0000313" key="3">
    <source>
        <dbReference type="EMBL" id="KAF2100282.1"/>
    </source>
</evidence>
<comment type="caution">
    <text evidence="3">The sequence shown here is derived from an EMBL/GenBank/DDBJ whole genome shotgun (WGS) entry which is preliminary data.</text>
</comment>
<sequence length="124" mass="13794">MTGNGVNDASSLKQADIPISPAPGSDIAIEPANMVLLGTFSAILEAVLYGRVVFDNLEKTIAYLRCPFRPSSSPVITLIFTFFPNIQYLGCDRVPAAHWFMRFVLDMRLLSIEELRKTVQRGYP</sequence>
<dbReference type="OrthoDB" id="158672at2759"/>
<dbReference type="GO" id="GO:0030007">
    <property type="term" value="P:intracellular potassium ion homeostasis"/>
    <property type="evidence" value="ECO:0007669"/>
    <property type="project" value="TreeGrafter"/>
</dbReference>
<organism evidence="3 4">
    <name type="scientific">Rhizodiscina lignyota</name>
    <dbReference type="NCBI Taxonomy" id="1504668"/>
    <lineage>
        <taxon>Eukaryota</taxon>
        <taxon>Fungi</taxon>
        <taxon>Dikarya</taxon>
        <taxon>Ascomycota</taxon>
        <taxon>Pezizomycotina</taxon>
        <taxon>Dothideomycetes</taxon>
        <taxon>Pleosporomycetidae</taxon>
        <taxon>Aulographales</taxon>
        <taxon>Rhizodiscinaceae</taxon>
        <taxon>Rhizodiscina</taxon>
    </lineage>
</organism>
<reference evidence="3" key="1">
    <citation type="journal article" date="2020" name="Stud. Mycol.">
        <title>101 Dothideomycetes genomes: a test case for predicting lifestyles and emergence of pathogens.</title>
        <authorList>
            <person name="Haridas S."/>
            <person name="Albert R."/>
            <person name="Binder M."/>
            <person name="Bloem J."/>
            <person name="Labutti K."/>
            <person name="Salamov A."/>
            <person name="Andreopoulos B."/>
            <person name="Baker S."/>
            <person name="Barry K."/>
            <person name="Bills G."/>
            <person name="Bluhm B."/>
            <person name="Cannon C."/>
            <person name="Castanera R."/>
            <person name="Culley D."/>
            <person name="Daum C."/>
            <person name="Ezra D."/>
            <person name="Gonzalez J."/>
            <person name="Henrissat B."/>
            <person name="Kuo A."/>
            <person name="Liang C."/>
            <person name="Lipzen A."/>
            <person name="Lutzoni F."/>
            <person name="Magnuson J."/>
            <person name="Mondo S."/>
            <person name="Nolan M."/>
            <person name="Ohm R."/>
            <person name="Pangilinan J."/>
            <person name="Park H.-J."/>
            <person name="Ramirez L."/>
            <person name="Alfaro M."/>
            <person name="Sun H."/>
            <person name="Tritt A."/>
            <person name="Yoshinaga Y."/>
            <person name="Zwiers L.-H."/>
            <person name="Turgeon B."/>
            <person name="Goodwin S."/>
            <person name="Spatafora J."/>
            <person name="Crous P."/>
            <person name="Grigoriev I."/>
        </authorList>
    </citation>
    <scope>NUCLEOTIDE SEQUENCE</scope>
    <source>
        <strain evidence="3">CBS 133067</strain>
    </source>
</reference>
<dbReference type="Proteomes" id="UP000799772">
    <property type="component" value="Unassembled WGS sequence"/>
</dbReference>
<dbReference type="GO" id="GO:0005391">
    <property type="term" value="F:P-type sodium:potassium-exchanging transporter activity"/>
    <property type="evidence" value="ECO:0007669"/>
    <property type="project" value="TreeGrafter"/>
</dbReference>
<dbReference type="InterPro" id="IPR036412">
    <property type="entry name" value="HAD-like_sf"/>
</dbReference>
<dbReference type="GO" id="GO:0005524">
    <property type="term" value="F:ATP binding"/>
    <property type="evidence" value="ECO:0007669"/>
    <property type="project" value="InterPro"/>
</dbReference>
<keyword evidence="4" id="KW-1185">Reference proteome</keyword>
<evidence type="ECO:0008006" key="5">
    <source>
        <dbReference type="Google" id="ProtNLM"/>
    </source>
</evidence>
<keyword evidence="2" id="KW-0472">Membrane</keyword>
<dbReference type="PRINTS" id="PR00120">
    <property type="entry name" value="HATPASE"/>
</dbReference>
<dbReference type="SUPFAM" id="SSF56784">
    <property type="entry name" value="HAD-like"/>
    <property type="match status" value="1"/>
</dbReference>
<dbReference type="GO" id="GO:0006883">
    <property type="term" value="P:intracellular sodium ion homeostasis"/>
    <property type="evidence" value="ECO:0007669"/>
    <property type="project" value="TreeGrafter"/>
</dbReference>
<dbReference type="AlphaFoldDB" id="A0A9P4IIK0"/>
<accession>A0A9P4IIK0</accession>
<keyword evidence="2" id="KW-1003">Cell membrane</keyword>
<dbReference type="PANTHER" id="PTHR43294">
    <property type="entry name" value="SODIUM/POTASSIUM-TRANSPORTING ATPASE SUBUNIT ALPHA"/>
    <property type="match status" value="1"/>
</dbReference>
<dbReference type="Gene3D" id="1.20.1110.10">
    <property type="entry name" value="Calcium-transporting ATPase, transmembrane domain"/>
    <property type="match status" value="1"/>
</dbReference>
<comment type="subcellular location">
    <subcellularLocation>
        <location evidence="1">Cell membrane</location>
        <topology evidence="1">Multi-pass membrane protein</topology>
    </subcellularLocation>
</comment>
<dbReference type="GO" id="GO:0016887">
    <property type="term" value="F:ATP hydrolysis activity"/>
    <property type="evidence" value="ECO:0007669"/>
    <property type="project" value="InterPro"/>
</dbReference>
<dbReference type="GO" id="GO:0005886">
    <property type="term" value="C:plasma membrane"/>
    <property type="evidence" value="ECO:0007669"/>
    <property type="project" value="UniProtKB-SubCell"/>
</dbReference>
<dbReference type="InterPro" id="IPR023214">
    <property type="entry name" value="HAD_sf"/>
</dbReference>
<evidence type="ECO:0000256" key="2">
    <source>
        <dbReference type="ARBA" id="ARBA00022475"/>
    </source>
</evidence>
<dbReference type="GO" id="GO:1902600">
    <property type="term" value="P:proton transmembrane transport"/>
    <property type="evidence" value="ECO:0007669"/>
    <property type="project" value="TreeGrafter"/>
</dbReference>
<dbReference type="Gene3D" id="3.40.50.1000">
    <property type="entry name" value="HAD superfamily/HAD-like"/>
    <property type="match status" value="1"/>
</dbReference>
<protein>
    <recommendedName>
        <fullName evidence="5">Cation-transporting P-type ATPase C-terminal domain-containing protein</fullName>
    </recommendedName>
</protein>
<dbReference type="InterPro" id="IPR050510">
    <property type="entry name" value="Cation_transp_ATPase_P-type"/>
</dbReference>
<name>A0A9P4IIK0_9PEZI</name>
<dbReference type="PANTHER" id="PTHR43294:SF21">
    <property type="entry name" value="CATION TRANSPORTING ATPASE"/>
    <property type="match status" value="1"/>
</dbReference>
<gene>
    <name evidence="3" type="ORF">NA57DRAFT_54374</name>
</gene>
<evidence type="ECO:0000256" key="1">
    <source>
        <dbReference type="ARBA" id="ARBA00004651"/>
    </source>
</evidence>
<dbReference type="PRINTS" id="PR00119">
    <property type="entry name" value="CATATPASE"/>
</dbReference>
<dbReference type="GO" id="GO:1990573">
    <property type="term" value="P:potassium ion import across plasma membrane"/>
    <property type="evidence" value="ECO:0007669"/>
    <property type="project" value="TreeGrafter"/>
</dbReference>
<dbReference type="InterPro" id="IPR001757">
    <property type="entry name" value="P_typ_ATPase"/>
</dbReference>
<dbReference type="EMBL" id="ML978124">
    <property type="protein sequence ID" value="KAF2100282.1"/>
    <property type="molecule type" value="Genomic_DNA"/>
</dbReference>
<evidence type="ECO:0000313" key="4">
    <source>
        <dbReference type="Proteomes" id="UP000799772"/>
    </source>
</evidence>
<proteinExistence type="predicted"/>
<dbReference type="GO" id="GO:0036376">
    <property type="term" value="P:sodium ion export across plasma membrane"/>
    <property type="evidence" value="ECO:0007669"/>
    <property type="project" value="TreeGrafter"/>
</dbReference>